<dbReference type="InterPro" id="IPR014284">
    <property type="entry name" value="RNA_pol_sigma-70_dom"/>
</dbReference>
<dbReference type="Gene3D" id="1.10.10.10">
    <property type="entry name" value="Winged helix-like DNA-binding domain superfamily/Winged helix DNA-binding domain"/>
    <property type="match status" value="1"/>
</dbReference>
<name>A0ABT8R0L4_9BACT</name>
<dbReference type="InterPro" id="IPR007627">
    <property type="entry name" value="RNA_pol_sigma70_r2"/>
</dbReference>
<feature type="domain" description="RNA polymerase sigma factor 70 region 4 type 2" evidence="6">
    <location>
        <begin position="128"/>
        <end position="173"/>
    </location>
</feature>
<dbReference type="InterPro" id="IPR013249">
    <property type="entry name" value="RNA_pol_sigma70_r4_t2"/>
</dbReference>
<dbReference type="InterPro" id="IPR013325">
    <property type="entry name" value="RNA_pol_sigma_r2"/>
</dbReference>
<dbReference type="SUPFAM" id="SSF88946">
    <property type="entry name" value="Sigma2 domain of RNA polymerase sigma factors"/>
    <property type="match status" value="1"/>
</dbReference>
<proteinExistence type="inferred from homology"/>
<gene>
    <name evidence="7" type="ORF">Q0590_04385</name>
</gene>
<dbReference type="EMBL" id="JAUKPO010000001">
    <property type="protein sequence ID" value="MDO1445474.1"/>
    <property type="molecule type" value="Genomic_DNA"/>
</dbReference>
<dbReference type="RefSeq" id="WP_302036260.1">
    <property type="nucleotide sequence ID" value="NZ_JAUKPO010000001.1"/>
</dbReference>
<dbReference type="NCBIfam" id="TIGR02937">
    <property type="entry name" value="sigma70-ECF"/>
    <property type="match status" value="1"/>
</dbReference>
<evidence type="ECO:0000259" key="6">
    <source>
        <dbReference type="Pfam" id="PF08281"/>
    </source>
</evidence>
<keyword evidence="4" id="KW-0804">Transcription</keyword>
<evidence type="ECO:0000313" key="8">
    <source>
        <dbReference type="Proteomes" id="UP001168528"/>
    </source>
</evidence>
<evidence type="ECO:0000256" key="3">
    <source>
        <dbReference type="ARBA" id="ARBA00023082"/>
    </source>
</evidence>
<dbReference type="NCBIfam" id="TIGR02985">
    <property type="entry name" value="Sig70_bacteroi1"/>
    <property type="match status" value="1"/>
</dbReference>
<dbReference type="Pfam" id="PF04542">
    <property type="entry name" value="Sigma70_r2"/>
    <property type="match status" value="1"/>
</dbReference>
<evidence type="ECO:0000259" key="5">
    <source>
        <dbReference type="Pfam" id="PF04542"/>
    </source>
</evidence>
<dbReference type="SUPFAM" id="SSF88659">
    <property type="entry name" value="Sigma3 and sigma4 domains of RNA polymerase sigma factors"/>
    <property type="match status" value="1"/>
</dbReference>
<dbReference type="Pfam" id="PF08281">
    <property type="entry name" value="Sigma70_r4_2"/>
    <property type="match status" value="1"/>
</dbReference>
<accession>A0ABT8R0L4</accession>
<organism evidence="7 8">
    <name type="scientific">Rhodocytophaga aerolata</name>
    <dbReference type="NCBI Taxonomy" id="455078"/>
    <lineage>
        <taxon>Bacteria</taxon>
        <taxon>Pseudomonadati</taxon>
        <taxon>Bacteroidota</taxon>
        <taxon>Cytophagia</taxon>
        <taxon>Cytophagales</taxon>
        <taxon>Rhodocytophagaceae</taxon>
        <taxon>Rhodocytophaga</taxon>
    </lineage>
</organism>
<dbReference type="Gene3D" id="1.10.1740.10">
    <property type="match status" value="1"/>
</dbReference>
<dbReference type="InterPro" id="IPR013324">
    <property type="entry name" value="RNA_pol_sigma_r3/r4-like"/>
</dbReference>
<reference evidence="7" key="1">
    <citation type="submission" date="2023-07" db="EMBL/GenBank/DDBJ databases">
        <title>The genome sequence of Rhodocytophaga aerolata KACC 12507.</title>
        <authorList>
            <person name="Zhang X."/>
        </authorList>
    </citation>
    <scope>NUCLEOTIDE SEQUENCE</scope>
    <source>
        <strain evidence="7">KACC 12507</strain>
    </source>
</reference>
<feature type="domain" description="RNA polymerase sigma-70 region 2" evidence="5">
    <location>
        <begin position="30"/>
        <end position="94"/>
    </location>
</feature>
<evidence type="ECO:0000256" key="1">
    <source>
        <dbReference type="ARBA" id="ARBA00010641"/>
    </source>
</evidence>
<dbReference type="InterPro" id="IPR014327">
    <property type="entry name" value="RNA_pol_sigma70_bacteroid"/>
</dbReference>
<dbReference type="PANTHER" id="PTHR43133">
    <property type="entry name" value="RNA POLYMERASE ECF-TYPE SIGMA FACTO"/>
    <property type="match status" value="1"/>
</dbReference>
<evidence type="ECO:0000313" key="7">
    <source>
        <dbReference type="EMBL" id="MDO1445474.1"/>
    </source>
</evidence>
<evidence type="ECO:0000256" key="4">
    <source>
        <dbReference type="ARBA" id="ARBA00023163"/>
    </source>
</evidence>
<dbReference type="InterPro" id="IPR039425">
    <property type="entry name" value="RNA_pol_sigma-70-like"/>
</dbReference>
<comment type="similarity">
    <text evidence="1">Belongs to the sigma-70 factor family. ECF subfamily.</text>
</comment>
<keyword evidence="3" id="KW-0731">Sigma factor</keyword>
<keyword evidence="8" id="KW-1185">Reference proteome</keyword>
<dbReference type="PANTHER" id="PTHR43133:SF46">
    <property type="entry name" value="RNA POLYMERASE SIGMA-70 FACTOR ECF SUBFAMILY"/>
    <property type="match status" value="1"/>
</dbReference>
<keyword evidence="2" id="KW-0805">Transcription regulation</keyword>
<protein>
    <submittedName>
        <fullName evidence="7">RNA polymerase sigma-70 factor</fullName>
    </submittedName>
</protein>
<dbReference type="InterPro" id="IPR036388">
    <property type="entry name" value="WH-like_DNA-bd_sf"/>
</dbReference>
<evidence type="ECO:0000256" key="2">
    <source>
        <dbReference type="ARBA" id="ARBA00023015"/>
    </source>
</evidence>
<comment type="caution">
    <text evidence="7">The sequence shown here is derived from an EMBL/GenBank/DDBJ whole genome shotgun (WGS) entry which is preliminary data.</text>
</comment>
<sequence length="214" mass="24869">MSIEAKKAYVKELLHRIAEYDDKEAFNTFFSLYYTKLIRFALLFVPSKQQAEDIVSEVLIRLLKRRTTLPTIENFEGYLFLSVKNQALSFIKHTSSRMSFHAVDPEGVLLQSEQVNPERLLLDDELRNLIHQTVENLPPRRKMIYKLIKDDGLKYKEVAALLDITPKTVENHLDIAIKEIRKSVSFYLNGKKVKTVLEKIPQNLIFLCVLCTLV</sequence>
<dbReference type="Proteomes" id="UP001168528">
    <property type="component" value="Unassembled WGS sequence"/>
</dbReference>